<dbReference type="RefSeq" id="WP_381173743.1">
    <property type="nucleotide sequence ID" value="NZ_JBHSFK010000012.1"/>
</dbReference>
<dbReference type="Proteomes" id="UP001595839">
    <property type="component" value="Unassembled WGS sequence"/>
</dbReference>
<comment type="caution">
    <text evidence="1">The sequence shown here is derived from an EMBL/GenBank/DDBJ whole genome shotgun (WGS) entry which is preliminary data.</text>
</comment>
<evidence type="ECO:0008006" key="3">
    <source>
        <dbReference type="Google" id="ProtNLM"/>
    </source>
</evidence>
<organism evidence="1 2">
    <name type="scientific">Streptomyces vulcanius</name>
    <dbReference type="NCBI Taxonomy" id="1441876"/>
    <lineage>
        <taxon>Bacteria</taxon>
        <taxon>Bacillati</taxon>
        <taxon>Actinomycetota</taxon>
        <taxon>Actinomycetes</taxon>
        <taxon>Kitasatosporales</taxon>
        <taxon>Streptomycetaceae</taxon>
        <taxon>Streptomyces</taxon>
    </lineage>
</organism>
<accession>A0ABV9ASS0</accession>
<keyword evidence="2" id="KW-1185">Reference proteome</keyword>
<name>A0ABV9ASS0_9ACTN</name>
<evidence type="ECO:0000313" key="1">
    <source>
        <dbReference type="EMBL" id="MFC4501755.1"/>
    </source>
</evidence>
<evidence type="ECO:0000313" key="2">
    <source>
        <dbReference type="Proteomes" id="UP001595839"/>
    </source>
</evidence>
<gene>
    <name evidence="1" type="ORF">ACFPIH_19845</name>
</gene>
<sequence>MATNNQVAQVIAVAKSQVGVREGYAEGGWTNITRYATEVPGLAWAQGMSWCAIFTSWVATRSGTAPLFPRTADCSAAVAWFTNAGRWSWFPALGAQVMYGSSGQDHTGIVIAYDPTFIWAVEANTSDNGSTEGDGVYIRKRRRSDSIVYGYGLPAYAEGIYTSDPAKNGVSGYIYQAAHAGPGPAELTAGVVAVQNFVADTATITGPLHAGRAFIQQNDGSTIALEVVGFTGTGPQLVLVKDPDGIARFEISASGAITHRGVSTFSQAVQIGSATADVGGGAGVLGLKNAATIPTSNPTGGGVLYPENGALKWRGPNGTVTTIAPA</sequence>
<dbReference type="EMBL" id="JBHSFK010000012">
    <property type="protein sequence ID" value="MFC4501755.1"/>
    <property type="molecule type" value="Genomic_DNA"/>
</dbReference>
<proteinExistence type="predicted"/>
<protein>
    <recommendedName>
        <fullName evidence="3">Peptidase C51 domain-containing protein</fullName>
    </recommendedName>
</protein>
<reference evidence="2" key="1">
    <citation type="journal article" date="2019" name="Int. J. Syst. Evol. Microbiol.">
        <title>The Global Catalogue of Microorganisms (GCM) 10K type strain sequencing project: providing services to taxonomists for standard genome sequencing and annotation.</title>
        <authorList>
            <consortium name="The Broad Institute Genomics Platform"/>
            <consortium name="The Broad Institute Genome Sequencing Center for Infectious Disease"/>
            <person name="Wu L."/>
            <person name="Ma J."/>
        </authorList>
    </citation>
    <scope>NUCLEOTIDE SEQUENCE [LARGE SCALE GENOMIC DNA]</scope>
    <source>
        <strain evidence="2">CGMCC 4.7177</strain>
    </source>
</reference>